<dbReference type="EMBL" id="CP022123">
    <property type="protein sequence ID" value="ASG28683.1"/>
    <property type="molecule type" value="Genomic_DNA"/>
</dbReference>
<feature type="binding site" evidence="9">
    <location>
        <position position="33"/>
    </location>
    <ligand>
        <name>ATP</name>
        <dbReference type="ChEBI" id="CHEBI:30616"/>
    </ligand>
</feature>
<dbReference type="Pfam" id="PF20259">
    <property type="entry name" value="tRNA_Me_trans_M"/>
    <property type="match status" value="1"/>
</dbReference>
<comment type="subcellular location">
    <subcellularLocation>
        <location evidence="9">Cytoplasm</location>
    </subcellularLocation>
</comment>
<keyword evidence="6 9" id="KW-0694">RNA-binding</keyword>
<dbReference type="GO" id="GO:0002143">
    <property type="term" value="P:tRNA wobble position uridine thiolation"/>
    <property type="evidence" value="ECO:0007669"/>
    <property type="project" value="TreeGrafter"/>
</dbReference>
<sequence>MKKVVIGISGGVDSSVSAYLLKEQGYEVIGVTLNQHLEENSKDIEDAKKVCGKLGIIHEVVNIRKDFENIVIKYFLDGYKSGKTPSPCVICDDEIKFKILFDIADKYKAEYVATGHYTSVEYSEFFSKYLLKSVHSIIKDQSYMLYRLSPIKLERLIFPLKPYSKQKVREIALKIGLEVYNKKDSQGVCFAKEGYKEFLKENLKDEIVRGNYVDKDGNILGQHEGYQLYTIGQRRGLGINLSKPVFITEIIPQTNEIVLGEFSELFTDKVELINFKFSVEYEKLENLEILARPRFSSTGFYGKLIKDRDKIYFKYNKENAHNAKGQHMVFFYDGFVVGGGEIK</sequence>
<dbReference type="AlphaFoldDB" id="A0A241Q1J2"/>
<keyword evidence="3 9" id="KW-0819">tRNA processing</keyword>
<dbReference type="InterPro" id="IPR014729">
    <property type="entry name" value="Rossmann-like_a/b/a_fold"/>
</dbReference>
<dbReference type="Proteomes" id="UP000197638">
    <property type="component" value="Chromosome"/>
</dbReference>
<evidence type="ECO:0000256" key="4">
    <source>
        <dbReference type="ARBA" id="ARBA00022741"/>
    </source>
</evidence>
<dbReference type="EC" id="2.8.1.13" evidence="9"/>
<dbReference type="PANTHER" id="PTHR11933">
    <property type="entry name" value="TRNA 5-METHYLAMINOMETHYL-2-THIOURIDYLATE -METHYLTRANSFERASE"/>
    <property type="match status" value="1"/>
</dbReference>
<keyword evidence="1 9" id="KW-0820">tRNA-binding</keyword>
<evidence type="ECO:0000256" key="9">
    <source>
        <dbReference type="HAMAP-Rule" id="MF_00144"/>
    </source>
</evidence>
<comment type="similarity">
    <text evidence="9">Belongs to the MnmA/TRMU family.</text>
</comment>
<feature type="binding site" evidence="9">
    <location>
        <position position="115"/>
    </location>
    <ligand>
        <name>ATP</name>
        <dbReference type="ChEBI" id="CHEBI:30616"/>
    </ligand>
</feature>
<evidence type="ECO:0000256" key="5">
    <source>
        <dbReference type="ARBA" id="ARBA00022840"/>
    </source>
</evidence>
<comment type="caution">
    <text evidence="9">Lacks conserved residue(s) required for the propagation of feature annotation.</text>
</comment>
<evidence type="ECO:0000256" key="7">
    <source>
        <dbReference type="ARBA" id="ARBA00023157"/>
    </source>
</evidence>
<proteinExistence type="inferred from homology"/>
<reference evidence="11 12" key="1">
    <citation type="submission" date="2017-06" db="EMBL/GenBank/DDBJ databases">
        <title>Genome sequencing of Fusobacterium nucleatum subsp. polymorphum KCOM 1275 (=ChDC F310).</title>
        <authorList>
            <person name="Kook J.-K."/>
            <person name="Park S.-N."/>
            <person name="Lim Y.K."/>
            <person name="Roh H."/>
        </authorList>
    </citation>
    <scope>NUCLEOTIDE SEQUENCE [LARGE SCALE GENOMIC DNA]</scope>
    <source>
        <strain evidence="11 12">KCOM 1275</strain>
    </source>
</reference>
<keyword evidence="5 9" id="KW-0067">ATP-binding</keyword>
<evidence type="ECO:0000256" key="3">
    <source>
        <dbReference type="ARBA" id="ARBA00022694"/>
    </source>
</evidence>
<evidence type="ECO:0000313" key="12">
    <source>
        <dbReference type="Proteomes" id="UP000197638"/>
    </source>
</evidence>
<feature type="site" description="Interaction with tRNA" evidence="9">
    <location>
        <position position="326"/>
    </location>
</feature>
<evidence type="ECO:0000256" key="2">
    <source>
        <dbReference type="ARBA" id="ARBA00022679"/>
    </source>
</evidence>
<dbReference type="NCBIfam" id="NF001138">
    <property type="entry name" value="PRK00143.1"/>
    <property type="match status" value="1"/>
</dbReference>
<dbReference type="RefSeq" id="WP_088765107.1">
    <property type="nucleotide sequence ID" value="NZ_CP022123.1"/>
</dbReference>
<evidence type="ECO:0000259" key="10">
    <source>
        <dbReference type="Pfam" id="PF20259"/>
    </source>
</evidence>
<dbReference type="Gene3D" id="2.30.30.280">
    <property type="entry name" value="Adenine nucleotide alpha hydrolases-like domains"/>
    <property type="match status" value="1"/>
</dbReference>
<dbReference type="PANTHER" id="PTHR11933:SF5">
    <property type="entry name" value="MITOCHONDRIAL TRNA-SPECIFIC 2-THIOURIDYLASE 1"/>
    <property type="match status" value="1"/>
</dbReference>
<feature type="site" description="Interaction with tRNA" evidence="9">
    <location>
        <position position="116"/>
    </location>
</feature>
<dbReference type="GO" id="GO:0005737">
    <property type="term" value="C:cytoplasm"/>
    <property type="evidence" value="ECO:0007669"/>
    <property type="project" value="UniProtKB-SubCell"/>
</dbReference>
<dbReference type="GO" id="GO:0103016">
    <property type="term" value="F:tRNA-uridine 2-sulfurtransferase activity"/>
    <property type="evidence" value="ECO:0007669"/>
    <property type="project" value="UniProtKB-EC"/>
</dbReference>
<dbReference type="HAMAP" id="MF_00144">
    <property type="entry name" value="tRNA_thiouridyl_MnmA"/>
    <property type="match status" value="1"/>
</dbReference>
<evidence type="ECO:0000256" key="1">
    <source>
        <dbReference type="ARBA" id="ARBA00022555"/>
    </source>
</evidence>
<evidence type="ECO:0000313" key="11">
    <source>
        <dbReference type="EMBL" id="ASG28683.1"/>
    </source>
</evidence>
<accession>A0A241Q1J2</accession>
<keyword evidence="4 9" id="KW-0547">Nucleotide-binding</keyword>
<dbReference type="Gene3D" id="3.40.50.620">
    <property type="entry name" value="HUPs"/>
    <property type="match status" value="1"/>
</dbReference>
<gene>
    <name evidence="9" type="primary">mnmA</name>
    <name evidence="11" type="ORF">CBG61_06955</name>
</gene>
<dbReference type="CDD" id="cd01998">
    <property type="entry name" value="MnmA_TRMU-like"/>
    <property type="match status" value="1"/>
</dbReference>
<organism evidence="11 12">
    <name type="scientific">Fusobacterium nucleatum subsp. polymorphum</name>
    <name type="common">Fusobacterium polymorphum</name>
    <dbReference type="NCBI Taxonomy" id="76857"/>
    <lineage>
        <taxon>Bacteria</taxon>
        <taxon>Fusobacteriati</taxon>
        <taxon>Fusobacteriota</taxon>
        <taxon>Fusobacteriia</taxon>
        <taxon>Fusobacteriales</taxon>
        <taxon>Fusobacteriaceae</taxon>
        <taxon>Fusobacterium</taxon>
    </lineage>
</organism>
<dbReference type="GO" id="GO:0005524">
    <property type="term" value="F:ATP binding"/>
    <property type="evidence" value="ECO:0007669"/>
    <property type="project" value="UniProtKB-KW"/>
</dbReference>
<keyword evidence="2 9" id="KW-0808">Transferase</keyword>
<dbReference type="Pfam" id="PF03054">
    <property type="entry name" value="tRNA_Me_trans"/>
    <property type="match status" value="1"/>
</dbReference>
<dbReference type="SUPFAM" id="SSF52402">
    <property type="entry name" value="Adenine nucleotide alpha hydrolases-like"/>
    <property type="match status" value="1"/>
</dbReference>
<feature type="binding site" evidence="9">
    <location>
        <begin position="7"/>
        <end position="14"/>
    </location>
    <ligand>
        <name>ATP</name>
        <dbReference type="ChEBI" id="CHEBI:30616"/>
    </ligand>
</feature>
<feature type="region of interest" description="Interaction with tRNA" evidence="9">
    <location>
        <begin position="139"/>
        <end position="141"/>
    </location>
</feature>
<comment type="catalytic activity">
    <reaction evidence="8 9">
        <text>S-sulfanyl-L-cysteinyl-[protein] + uridine(34) in tRNA + AH2 + ATP = 2-thiouridine(34) in tRNA + L-cysteinyl-[protein] + A + AMP + diphosphate + H(+)</text>
        <dbReference type="Rhea" id="RHEA:47032"/>
        <dbReference type="Rhea" id="RHEA-COMP:10131"/>
        <dbReference type="Rhea" id="RHEA-COMP:11726"/>
        <dbReference type="Rhea" id="RHEA-COMP:11727"/>
        <dbReference type="Rhea" id="RHEA-COMP:11728"/>
        <dbReference type="ChEBI" id="CHEBI:13193"/>
        <dbReference type="ChEBI" id="CHEBI:15378"/>
        <dbReference type="ChEBI" id="CHEBI:17499"/>
        <dbReference type="ChEBI" id="CHEBI:29950"/>
        <dbReference type="ChEBI" id="CHEBI:30616"/>
        <dbReference type="ChEBI" id="CHEBI:33019"/>
        <dbReference type="ChEBI" id="CHEBI:61963"/>
        <dbReference type="ChEBI" id="CHEBI:65315"/>
        <dbReference type="ChEBI" id="CHEBI:87170"/>
        <dbReference type="ChEBI" id="CHEBI:456215"/>
        <dbReference type="EC" id="2.8.1.13"/>
    </reaction>
</comment>
<dbReference type="GO" id="GO:0000049">
    <property type="term" value="F:tRNA binding"/>
    <property type="evidence" value="ECO:0007669"/>
    <property type="project" value="UniProtKB-KW"/>
</dbReference>
<evidence type="ECO:0000256" key="8">
    <source>
        <dbReference type="ARBA" id="ARBA00051542"/>
    </source>
</evidence>
<feature type="active site" description="Nucleophile" evidence="9">
    <location>
        <position position="91"/>
    </location>
</feature>
<feature type="active site" description="Cysteine persulfide intermediate" evidence="9">
    <location>
        <position position="189"/>
    </location>
</feature>
<dbReference type="InterPro" id="IPR023382">
    <property type="entry name" value="MnmA-like_central_sf"/>
</dbReference>
<keyword evidence="7" id="KW-1015">Disulfide bond</keyword>
<dbReference type="InterPro" id="IPR004506">
    <property type="entry name" value="MnmA-like"/>
</dbReference>
<dbReference type="NCBIfam" id="TIGR00420">
    <property type="entry name" value="trmU"/>
    <property type="match status" value="1"/>
</dbReference>
<name>A0A241Q1J2_FUSNP</name>
<feature type="domain" description="tRNA-specific 2-thiouridylase MnmA-like central" evidence="10">
    <location>
        <begin position="196"/>
        <end position="260"/>
    </location>
</feature>
<protein>
    <recommendedName>
        <fullName evidence="9">tRNA-specific 2-thiouridylase MnmA</fullName>
        <ecNumber evidence="9">2.8.1.13</ecNumber>
    </recommendedName>
</protein>
<evidence type="ECO:0000256" key="6">
    <source>
        <dbReference type="ARBA" id="ARBA00022884"/>
    </source>
</evidence>
<comment type="function">
    <text evidence="9">Catalyzes the 2-thiolation of uridine at the wobble position (U34) of tRNA, leading to the formation of s(2)U34.</text>
</comment>
<dbReference type="InterPro" id="IPR046884">
    <property type="entry name" value="MnmA-like_central"/>
</dbReference>
<keyword evidence="9" id="KW-0963">Cytoplasm</keyword>